<reference evidence="3 4" key="1">
    <citation type="submission" date="2017-04" db="EMBL/GenBank/DDBJ databases">
        <title>Novel microbial lineages endemic to geothermal iron-oxide mats fill important gaps in the evolutionary history of Archaea.</title>
        <authorList>
            <person name="Jay Z.J."/>
            <person name="Beam J.P."/>
            <person name="Dlakic M."/>
            <person name="Rusch D.B."/>
            <person name="Kozubal M.A."/>
            <person name="Inskeep W.P."/>
        </authorList>
    </citation>
    <scope>NUCLEOTIDE SEQUENCE [LARGE SCALE GENOMIC DNA]</scope>
    <source>
        <strain evidence="3">OSP_C</strain>
    </source>
</reference>
<evidence type="ECO:0000313" key="4">
    <source>
        <dbReference type="Proteomes" id="UP000241473"/>
    </source>
</evidence>
<dbReference type="InterPro" id="IPR016039">
    <property type="entry name" value="Thiolase-like"/>
</dbReference>
<gene>
    <name evidence="3" type="ORF">B9Q00_07525</name>
</gene>
<comment type="caution">
    <text evidence="3">The sequence shown here is derived from an EMBL/GenBank/DDBJ whole genome shotgun (WGS) entry which is preliminary data.</text>
</comment>
<dbReference type="Gene3D" id="3.40.47.10">
    <property type="match status" value="1"/>
</dbReference>
<name>A0A2R6AN90_9ARCH</name>
<dbReference type="GO" id="GO:0016746">
    <property type="term" value="F:acyltransferase activity"/>
    <property type="evidence" value="ECO:0007669"/>
    <property type="project" value="InterPro"/>
</dbReference>
<organism evidence="3 4">
    <name type="scientific">Candidatus Marsarchaeota G1 archaeon OSP_C</name>
    <dbReference type="NCBI Taxonomy" id="1978154"/>
    <lineage>
        <taxon>Archaea</taxon>
        <taxon>Candidatus Marsarchaeota</taxon>
        <taxon>Candidatus Marsarchaeota group 1</taxon>
    </lineage>
</organism>
<keyword evidence="3" id="KW-0808">Transferase</keyword>
<dbReference type="Pfam" id="PF22691">
    <property type="entry name" value="Thiolase_C_1"/>
    <property type="match status" value="1"/>
</dbReference>
<feature type="non-terminal residue" evidence="3">
    <location>
        <position position="1"/>
    </location>
</feature>
<protein>
    <submittedName>
        <fullName evidence="3">Acetyl-CoA acetyltransferase</fullName>
    </submittedName>
</protein>
<dbReference type="PANTHER" id="PTHR42870">
    <property type="entry name" value="ACETYL-COA C-ACETYLTRANSFERASE"/>
    <property type="match status" value="1"/>
</dbReference>
<dbReference type="SUPFAM" id="SSF53901">
    <property type="entry name" value="Thiolase-like"/>
    <property type="match status" value="1"/>
</dbReference>
<dbReference type="AlphaFoldDB" id="A0A2R6AN90"/>
<proteinExistence type="predicted"/>
<evidence type="ECO:0000256" key="1">
    <source>
        <dbReference type="ARBA" id="ARBA00023229"/>
    </source>
</evidence>
<evidence type="ECO:0000259" key="2">
    <source>
        <dbReference type="Pfam" id="PF22691"/>
    </source>
</evidence>
<evidence type="ECO:0000313" key="3">
    <source>
        <dbReference type="EMBL" id="PSN87848.1"/>
    </source>
</evidence>
<dbReference type="GO" id="GO:0008299">
    <property type="term" value="P:isoprenoid biosynthetic process"/>
    <property type="evidence" value="ECO:0007669"/>
    <property type="project" value="UniProtKB-KW"/>
</dbReference>
<dbReference type="InterPro" id="IPR055140">
    <property type="entry name" value="Thiolase_C_2"/>
</dbReference>
<keyword evidence="1" id="KW-0414">Isoprene biosynthesis</keyword>
<accession>A0A2R6AN90</accession>
<dbReference type="PANTHER" id="PTHR42870:SF6">
    <property type="entry name" value="ACETYL-COA C-ACYLTRANSFERASE"/>
    <property type="match status" value="1"/>
</dbReference>
<dbReference type="EMBL" id="NEXB01000043">
    <property type="protein sequence ID" value="PSN87848.1"/>
    <property type="molecule type" value="Genomic_DNA"/>
</dbReference>
<feature type="domain" description="Thiolase C-terminal" evidence="2">
    <location>
        <begin position="14"/>
        <end position="158"/>
    </location>
</feature>
<sequence>LTDTPVWIRGMGVASLNNLIAERRDLASIPSVRLAAKIAYSQSGFTPADIQIAELHDCFTIAEIIEYEELGFAERGKGAQLVREGQTELGGKIPVNLSGGLKAKGHPLGATGVSMAVEITKQLRGEAERGRSVSGAQVGLTQNMGLTGQYSFVTIYSR</sequence>
<dbReference type="CDD" id="cd00829">
    <property type="entry name" value="SCP-x_thiolase"/>
    <property type="match status" value="1"/>
</dbReference>
<dbReference type="Proteomes" id="UP000241473">
    <property type="component" value="Unassembled WGS sequence"/>
</dbReference>